<reference evidence="2" key="1">
    <citation type="journal article" date="2021" name="Proc. Natl. Acad. Sci. U.S.A.">
        <title>A Catalog of Tens of Thousands of Viruses from Human Metagenomes Reveals Hidden Associations with Chronic Diseases.</title>
        <authorList>
            <person name="Tisza M.J."/>
            <person name="Buck C.B."/>
        </authorList>
    </citation>
    <scope>NUCLEOTIDE SEQUENCE</scope>
    <source>
        <strain evidence="2">CtbWL16</strain>
    </source>
</reference>
<keyword evidence="1" id="KW-0812">Transmembrane</keyword>
<feature type="transmembrane region" description="Helical" evidence="1">
    <location>
        <begin position="137"/>
        <end position="158"/>
    </location>
</feature>
<name>A0A8S5MSQ3_9CAUD</name>
<keyword evidence="1" id="KW-0472">Membrane</keyword>
<dbReference type="EMBL" id="BK014973">
    <property type="protein sequence ID" value="DAD85095.1"/>
    <property type="molecule type" value="Genomic_DNA"/>
</dbReference>
<evidence type="ECO:0000313" key="2">
    <source>
        <dbReference type="EMBL" id="DAD85095.1"/>
    </source>
</evidence>
<sequence>MFAGGSFLLFFGGIAGSKAPEVEHQRGMLVLPDLIAKAAPLLIGVEGEAAASGEDGVGFFLCKEAGRDSGVEDDLLICHGGVLLYLCENCDCFGFRQHKLAVIFAVFCTVSAQQSNMLAIIPVHMFYDAGKHLYVNYAYAVQFLACIITVVPSVRVVIDWAKRKRHILHTHADVFIIGCFSSFHDLVVKFACDTHCVVLLWIVCSVCCDYIVPFYIVLCNRQNSQT</sequence>
<keyword evidence="1" id="KW-1133">Transmembrane helix</keyword>
<organism evidence="2">
    <name type="scientific">Myoviridae sp. ctbWL16</name>
    <dbReference type="NCBI Taxonomy" id="2826668"/>
    <lineage>
        <taxon>Viruses</taxon>
        <taxon>Duplodnaviria</taxon>
        <taxon>Heunggongvirae</taxon>
        <taxon>Uroviricota</taxon>
        <taxon>Caudoviricetes</taxon>
    </lineage>
</organism>
<proteinExistence type="predicted"/>
<protein>
    <submittedName>
        <fullName evidence="2">Uncharacterized protein</fullName>
    </submittedName>
</protein>
<feature type="transmembrane region" description="Helical" evidence="1">
    <location>
        <begin position="100"/>
        <end position="125"/>
    </location>
</feature>
<accession>A0A8S5MSQ3</accession>
<feature type="transmembrane region" description="Helical" evidence="1">
    <location>
        <begin position="197"/>
        <end position="218"/>
    </location>
</feature>
<evidence type="ECO:0000256" key="1">
    <source>
        <dbReference type="SAM" id="Phobius"/>
    </source>
</evidence>